<dbReference type="PROSITE" id="PS50835">
    <property type="entry name" value="IG_LIKE"/>
    <property type="match status" value="1"/>
</dbReference>
<keyword evidence="5" id="KW-1279">T cell receptor</keyword>
<evidence type="ECO:0000256" key="3">
    <source>
        <dbReference type="ARBA" id="ARBA00023170"/>
    </source>
</evidence>
<reference evidence="7" key="1">
    <citation type="submission" date="2025-08" db="UniProtKB">
        <authorList>
            <consortium name="Ensembl"/>
        </authorList>
    </citation>
    <scope>IDENTIFICATION</scope>
</reference>
<dbReference type="Gene3D" id="2.60.40.10">
    <property type="entry name" value="Immunoglobulins"/>
    <property type="match status" value="1"/>
</dbReference>
<evidence type="ECO:0000313" key="8">
    <source>
        <dbReference type="Proteomes" id="UP000472260"/>
    </source>
</evidence>
<evidence type="ECO:0000256" key="2">
    <source>
        <dbReference type="ARBA" id="ARBA00023130"/>
    </source>
</evidence>
<protein>
    <submittedName>
        <fullName evidence="7">T-cell receptor alpha/delta variable 25.0.3</fullName>
    </submittedName>
</protein>
<dbReference type="InterPro" id="IPR013783">
    <property type="entry name" value="Ig-like_fold"/>
</dbReference>
<dbReference type="InterPro" id="IPR007110">
    <property type="entry name" value="Ig-like_dom"/>
</dbReference>
<evidence type="ECO:0000313" key="7">
    <source>
        <dbReference type="Ensembl" id="ENSSANP00000065556.1"/>
    </source>
</evidence>
<keyword evidence="4" id="KW-0393">Immunoglobulin domain</keyword>
<dbReference type="PANTHER" id="PTHR19367:SF18">
    <property type="entry name" value="T CELL RECEPTOR ALPHA VARIABLE 16"/>
    <property type="match status" value="1"/>
</dbReference>
<keyword evidence="8" id="KW-1185">Reference proteome</keyword>
<dbReference type="Pfam" id="PF07686">
    <property type="entry name" value="V-set"/>
    <property type="match status" value="1"/>
</dbReference>
<proteinExistence type="predicted"/>
<name>A0A671Q6F9_9TELE</name>
<sequence length="184" mass="20683">MLFVLALFCCLACWYLISTLKPYVSFSAYLNVLLLKCCQMLIISSAGVSFGDVITPVETHVSGTEGDIISLSCSYSSARSLFWYRQYPGSAPEFLFLILHATGEVLQKSKTVDQDPRFSAKLNEKKTHVDLEISSAKVTDSALYYCALEPTVTGKQTTLYKNLTVFWQSIKACRIFLLIFYYSI</sequence>
<organism evidence="7 8">
    <name type="scientific">Sinocyclocheilus anshuiensis</name>
    <dbReference type="NCBI Taxonomy" id="1608454"/>
    <lineage>
        <taxon>Eukaryota</taxon>
        <taxon>Metazoa</taxon>
        <taxon>Chordata</taxon>
        <taxon>Craniata</taxon>
        <taxon>Vertebrata</taxon>
        <taxon>Euteleostomi</taxon>
        <taxon>Actinopterygii</taxon>
        <taxon>Neopterygii</taxon>
        <taxon>Teleostei</taxon>
        <taxon>Ostariophysi</taxon>
        <taxon>Cypriniformes</taxon>
        <taxon>Cyprinidae</taxon>
        <taxon>Cyprininae</taxon>
        <taxon>Sinocyclocheilus</taxon>
    </lineage>
</organism>
<keyword evidence="5" id="KW-0391">Immunity</keyword>
<accession>A0A671Q6F9</accession>
<reference evidence="7" key="2">
    <citation type="submission" date="2025-09" db="UniProtKB">
        <authorList>
            <consortium name="Ensembl"/>
        </authorList>
    </citation>
    <scope>IDENTIFICATION</scope>
</reference>
<evidence type="ECO:0000256" key="1">
    <source>
        <dbReference type="ARBA" id="ARBA00022729"/>
    </source>
</evidence>
<evidence type="ECO:0000259" key="6">
    <source>
        <dbReference type="PROSITE" id="PS50835"/>
    </source>
</evidence>
<dbReference type="Proteomes" id="UP000472260">
    <property type="component" value="Unassembled WGS sequence"/>
</dbReference>
<dbReference type="InterPro" id="IPR003599">
    <property type="entry name" value="Ig_sub"/>
</dbReference>
<dbReference type="InterPro" id="IPR051287">
    <property type="entry name" value="TCR_variable_region"/>
</dbReference>
<keyword evidence="3" id="KW-0675">Receptor</keyword>
<dbReference type="PANTHER" id="PTHR19367">
    <property type="entry name" value="T-CELL RECEPTOR ALPHA CHAIN V REGION"/>
    <property type="match status" value="1"/>
</dbReference>
<evidence type="ECO:0000256" key="5">
    <source>
        <dbReference type="ARBA" id="ARBA00043266"/>
    </source>
</evidence>
<dbReference type="AlphaFoldDB" id="A0A671Q6F9"/>
<dbReference type="InterPro" id="IPR013106">
    <property type="entry name" value="Ig_V-set"/>
</dbReference>
<dbReference type="InterPro" id="IPR036179">
    <property type="entry name" value="Ig-like_dom_sf"/>
</dbReference>
<keyword evidence="2" id="KW-1064">Adaptive immunity</keyword>
<dbReference type="SMART" id="SM00406">
    <property type="entry name" value="IGv"/>
    <property type="match status" value="1"/>
</dbReference>
<keyword evidence="1" id="KW-0732">Signal</keyword>
<dbReference type="Ensembl" id="ENSSANT00000069687.1">
    <property type="protein sequence ID" value="ENSSANP00000065556.1"/>
    <property type="gene ID" value="ENSSANG00000032681.1"/>
</dbReference>
<dbReference type="SMART" id="SM00409">
    <property type="entry name" value="IG"/>
    <property type="match status" value="1"/>
</dbReference>
<evidence type="ECO:0000256" key="4">
    <source>
        <dbReference type="ARBA" id="ARBA00023319"/>
    </source>
</evidence>
<dbReference type="GO" id="GO:0002250">
    <property type="term" value="P:adaptive immune response"/>
    <property type="evidence" value="ECO:0007669"/>
    <property type="project" value="UniProtKB-KW"/>
</dbReference>
<dbReference type="GO" id="GO:0042101">
    <property type="term" value="C:T cell receptor complex"/>
    <property type="evidence" value="ECO:0007669"/>
    <property type="project" value="UniProtKB-KW"/>
</dbReference>
<dbReference type="SUPFAM" id="SSF48726">
    <property type="entry name" value="Immunoglobulin"/>
    <property type="match status" value="1"/>
</dbReference>
<feature type="domain" description="Ig-like" evidence="6">
    <location>
        <begin position="56"/>
        <end position="164"/>
    </location>
</feature>